<organism evidence="3 4">
    <name type="scientific">Lutibacter maritimus</name>
    <dbReference type="NCBI Taxonomy" id="593133"/>
    <lineage>
        <taxon>Bacteria</taxon>
        <taxon>Pseudomonadati</taxon>
        <taxon>Bacteroidota</taxon>
        <taxon>Flavobacteriia</taxon>
        <taxon>Flavobacteriales</taxon>
        <taxon>Flavobacteriaceae</taxon>
        <taxon>Lutibacter</taxon>
    </lineage>
</organism>
<evidence type="ECO:0000313" key="3">
    <source>
        <dbReference type="EMBL" id="SFS79359.1"/>
    </source>
</evidence>
<sequence length="306" mass="34253">MSQEKRILFLYCEEPVHAGKGTSTGTIDLPIQRESHTNLPKFEGSGLRGAIREAIGDNIGHDDNDFNRIFGNRHNGEKHSAVDFTDASILFFPVRSAKGIIAWLTCPFVLNRFARDVNKMFGQTLEIKNLSSIDGGIIITQKCSNIELDKKVVLEEFLFTAIEKDVQIDGKGIGTWILEMLGNITDNEITNMLKTNIGIVEDEVFRDFTELFTPKITRNSIDPNTGIANETGLFNEEFLPPETILYAFATADDEFKEKEDERLTAKNNIKFIDDDLPTLFKAGGDKGIGKGLLRRSLYPINTAKTE</sequence>
<feature type="domain" description="CRISPR type III-associated protein" evidence="2">
    <location>
        <begin position="10"/>
        <end position="293"/>
    </location>
</feature>
<gene>
    <name evidence="3" type="ORF">SAMN04488006_0065</name>
</gene>
<dbReference type="RefSeq" id="WP_090230258.1">
    <property type="nucleotide sequence ID" value="NZ_FOZP01000010.1"/>
</dbReference>
<evidence type="ECO:0000259" key="2">
    <source>
        <dbReference type="Pfam" id="PF03787"/>
    </source>
</evidence>
<keyword evidence="1" id="KW-0051">Antiviral defense</keyword>
<dbReference type="EMBL" id="FOZP01000010">
    <property type="protein sequence ID" value="SFS79359.1"/>
    <property type="molecule type" value="Genomic_DNA"/>
</dbReference>
<dbReference type="NCBIfam" id="TIGR02580">
    <property type="entry name" value="cas_RAMP_Cmr4"/>
    <property type="match status" value="1"/>
</dbReference>
<dbReference type="PANTHER" id="PTHR36700:SF1">
    <property type="entry name" value="CRISPR SYSTEM CMR SUBUNIT CMR4"/>
    <property type="match status" value="1"/>
</dbReference>
<evidence type="ECO:0000313" key="4">
    <source>
        <dbReference type="Proteomes" id="UP000199312"/>
    </source>
</evidence>
<dbReference type="Proteomes" id="UP000199312">
    <property type="component" value="Unassembled WGS sequence"/>
</dbReference>
<keyword evidence="4" id="KW-1185">Reference proteome</keyword>
<evidence type="ECO:0000256" key="1">
    <source>
        <dbReference type="ARBA" id="ARBA00023118"/>
    </source>
</evidence>
<protein>
    <submittedName>
        <fullName evidence="3">CRISPR-associated protein, Cmr4 family</fullName>
    </submittedName>
</protein>
<dbReference type="GO" id="GO:0051607">
    <property type="term" value="P:defense response to virus"/>
    <property type="evidence" value="ECO:0007669"/>
    <property type="project" value="UniProtKB-KW"/>
</dbReference>
<dbReference type="AlphaFoldDB" id="A0A1I6SR52"/>
<dbReference type="Pfam" id="PF03787">
    <property type="entry name" value="RAMPs"/>
    <property type="match status" value="1"/>
</dbReference>
<dbReference type="PANTHER" id="PTHR36700">
    <property type="entry name" value="CRISPR SYSTEM CMR SUBUNIT CMR4"/>
    <property type="match status" value="1"/>
</dbReference>
<name>A0A1I6SR52_9FLAO</name>
<dbReference type="STRING" id="593133.SAMN04488006_0065"/>
<accession>A0A1I6SR52</accession>
<dbReference type="InterPro" id="IPR005537">
    <property type="entry name" value="RAMP_III_fam"/>
</dbReference>
<dbReference type="OrthoDB" id="9789361at2"/>
<reference evidence="4" key="1">
    <citation type="submission" date="2016-10" db="EMBL/GenBank/DDBJ databases">
        <authorList>
            <person name="Varghese N."/>
            <person name="Submissions S."/>
        </authorList>
    </citation>
    <scope>NUCLEOTIDE SEQUENCE [LARGE SCALE GENOMIC DNA]</scope>
    <source>
        <strain evidence="4">DSM 24450</strain>
    </source>
</reference>
<dbReference type="InterPro" id="IPR013410">
    <property type="entry name" value="CRISPR-assoc_RAMP_Cmr4"/>
</dbReference>
<proteinExistence type="predicted"/>